<proteinExistence type="predicted"/>
<dbReference type="Gene3D" id="3.40.50.150">
    <property type="entry name" value="Vaccinia Virus protein VP39"/>
    <property type="match status" value="1"/>
</dbReference>
<feature type="domain" description="Methyltransferase type 11" evidence="1">
    <location>
        <begin position="39"/>
        <end position="129"/>
    </location>
</feature>
<evidence type="ECO:0000259" key="1">
    <source>
        <dbReference type="Pfam" id="PF08241"/>
    </source>
</evidence>
<dbReference type="PANTHER" id="PTHR43591">
    <property type="entry name" value="METHYLTRANSFERASE"/>
    <property type="match status" value="1"/>
</dbReference>
<dbReference type="CDD" id="cd02440">
    <property type="entry name" value="AdoMet_MTases"/>
    <property type="match status" value="1"/>
</dbReference>
<reference evidence="3" key="1">
    <citation type="journal article" date="2019" name="Int. J. Syst. Evol. Microbiol.">
        <title>The Global Catalogue of Microorganisms (GCM) 10K type strain sequencing project: providing services to taxonomists for standard genome sequencing and annotation.</title>
        <authorList>
            <consortium name="The Broad Institute Genomics Platform"/>
            <consortium name="The Broad Institute Genome Sequencing Center for Infectious Disease"/>
            <person name="Wu L."/>
            <person name="Ma J."/>
        </authorList>
    </citation>
    <scope>NUCLEOTIDE SEQUENCE [LARGE SCALE GENOMIC DNA]</scope>
    <source>
        <strain evidence="3">CCM 7640</strain>
    </source>
</reference>
<gene>
    <name evidence="2" type="ORF">GCM10007269_23380</name>
</gene>
<dbReference type="RefSeq" id="WP_188436736.1">
    <property type="nucleotide sequence ID" value="NZ_BMCM01000003.1"/>
</dbReference>
<dbReference type="EMBL" id="BMCM01000003">
    <property type="protein sequence ID" value="GGD79794.1"/>
    <property type="molecule type" value="Genomic_DNA"/>
</dbReference>
<organism evidence="2 3">
    <name type="scientific">Microbacterium murale</name>
    <dbReference type="NCBI Taxonomy" id="1081040"/>
    <lineage>
        <taxon>Bacteria</taxon>
        <taxon>Bacillati</taxon>
        <taxon>Actinomycetota</taxon>
        <taxon>Actinomycetes</taxon>
        <taxon>Micrococcales</taxon>
        <taxon>Microbacteriaceae</taxon>
        <taxon>Microbacterium</taxon>
    </lineage>
</organism>
<evidence type="ECO:0000313" key="2">
    <source>
        <dbReference type="EMBL" id="GGD79794.1"/>
    </source>
</evidence>
<sequence>MKAWEGVGEAYAASYASLCAGSHDEILRRLGTAHGRRVLDAGSGTGALAARLMDAGWSVTGCEPEATMRVVAARNHPQVSMVEGALPALPFEDAAFDAVTANFVLNHVSDPRAAAQEIARVAAPDAVMIATIWIVSPSWFWQRVCDRAGLVVSPTGRLAPEKDFERSSAGFGGMLSEGGWPAVDVAEFSWTWRPTTDELWRSAEGGVASAGAFYRSLETAERERFARAFDRLCEECSDDGRVALDHTAAVAGSRRG</sequence>
<comment type="caution">
    <text evidence="2">The sequence shown here is derived from an EMBL/GenBank/DDBJ whole genome shotgun (WGS) entry which is preliminary data.</text>
</comment>
<dbReference type="InterPro" id="IPR013216">
    <property type="entry name" value="Methyltransf_11"/>
</dbReference>
<protein>
    <recommendedName>
        <fullName evidence="1">Methyltransferase type 11 domain-containing protein</fullName>
    </recommendedName>
</protein>
<accession>A0ABQ1RUF4</accession>
<evidence type="ECO:0000313" key="3">
    <source>
        <dbReference type="Proteomes" id="UP000629365"/>
    </source>
</evidence>
<dbReference type="Pfam" id="PF08241">
    <property type="entry name" value="Methyltransf_11"/>
    <property type="match status" value="1"/>
</dbReference>
<dbReference type="SUPFAM" id="SSF53335">
    <property type="entry name" value="S-adenosyl-L-methionine-dependent methyltransferases"/>
    <property type="match status" value="1"/>
</dbReference>
<keyword evidence="3" id="KW-1185">Reference proteome</keyword>
<dbReference type="InterPro" id="IPR029063">
    <property type="entry name" value="SAM-dependent_MTases_sf"/>
</dbReference>
<name>A0ABQ1RUF4_9MICO</name>
<dbReference type="Proteomes" id="UP000629365">
    <property type="component" value="Unassembled WGS sequence"/>
</dbReference>